<proteinExistence type="predicted"/>
<dbReference type="EMBL" id="MK503855">
    <property type="protein sequence ID" value="QFF90738.1"/>
    <property type="molecule type" value="Genomic_DNA"/>
</dbReference>
<protein>
    <submittedName>
        <fullName evidence="1">Uncharacterized protein</fullName>
    </submittedName>
</protein>
<reference evidence="1" key="1">
    <citation type="submission" date="2019-02" db="EMBL/GenBank/DDBJ databases">
        <authorList>
            <person name="Pang Y."/>
        </authorList>
    </citation>
    <scope>NUCLEOTIDE SEQUENCE</scope>
    <source>
        <strain evidence="1">G3567</strain>
    </source>
</reference>
<name>A0A5P5X649_VIBPH</name>
<organism evidence="1">
    <name type="scientific">Vibrio parahaemolyticus</name>
    <dbReference type="NCBI Taxonomy" id="670"/>
    <lineage>
        <taxon>Bacteria</taxon>
        <taxon>Pseudomonadati</taxon>
        <taxon>Pseudomonadota</taxon>
        <taxon>Gammaproteobacteria</taxon>
        <taxon>Vibrionales</taxon>
        <taxon>Vibrionaceae</taxon>
        <taxon>Vibrio</taxon>
    </lineage>
</organism>
<sequence>MPLLVFRVVFAVLINSVRKIELMYFNRYISSYYYCISNLVLSLLE</sequence>
<dbReference type="AlphaFoldDB" id="A0A5P5X649"/>
<evidence type="ECO:0000313" key="1">
    <source>
        <dbReference type="EMBL" id="QFF90738.1"/>
    </source>
</evidence>
<accession>A0A5P5X649</accession>